<evidence type="ECO:0000313" key="3">
    <source>
        <dbReference type="Proteomes" id="UP000235777"/>
    </source>
</evidence>
<reference evidence="2 3" key="1">
    <citation type="submission" date="2018-01" db="EMBL/GenBank/DDBJ databases">
        <title>Whole genome analyses suggest that Burkholderia sensu lato contains two further novel genera in the rhizoxinica-symbiotica group Mycetohabitans gen. nov., and Trinickia gen. nov.: implications for the evolution of diazotrophy and nodulation in the Burkholderiaceae.</title>
        <authorList>
            <person name="Estrada-de los Santos P."/>
            <person name="Palmer M."/>
            <person name="Chavez-Ramirez B."/>
            <person name="Beukes C."/>
            <person name="Steenkamp E.T."/>
            <person name="Hirsch A.M."/>
            <person name="Manyaka P."/>
            <person name="Maluk M."/>
            <person name="Lafos M."/>
            <person name="Crook M."/>
            <person name="Gross E."/>
            <person name="Simon M.F."/>
            <person name="Bueno dos Reis Junior F."/>
            <person name="Poole P.S."/>
            <person name="Venter S.N."/>
            <person name="James E.K."/>
        </authorList>
    </citation>
    <scope>NUCLEOTIDE SEQUENCE [LARGE SCALE GENOMIC DNA]</scope>
    <source>
        <strain evidence="2 3">JPY 581</strain>
    </source>
</reference>
<protein>
    <submittedName>
        <fullName evidence="2">DUF1329 domain-containing protein</fullName>
    </submittedName>
</protein>
<name>A0A2N7X5J4_9BURK</name>
<feature type="signal peptide" evidence="1">
    <location>
        <begin position="1"/>
        <end position="22"/>
    </location>
</feature>
<dbReference type="Pfam" id="PF07044">
    <property type="entry name" value="DUF1329"/>
    <property type="match status" value="1"/>
</dbReference>
<organism evidence="2 3">
    <name type="scientific">Trinickia symbiotica</name>
    <dbReference type="NCBI Taxonomy" id="863227"/>
    <lineage>
        <taxon>Bacteria</taxon>
        <taxon>Pseudomonadati</taxon>
        <taxon>Pseudomonadota</taxon>
        <taxon>Betaproteobacteria</taxon>
        <taxon>Burkholderiales</taxon>
        <taxon>Burkholderiaceae</taxon>
        <taxon>Trinickia</taxon>
    </lineage>
</organism>
<dbReference type="Proteomes" id="UP000235777">
    <property type="component" value="Unassembled WGS sequence"/>
</dbReference>
<sequence length="453" mass="50907">MKIAKLLTAASIAVTYGCHVYAAVSADEAAKLGTELTVFGAEAAGSADGQIPAYTGGITQPPADFKPNSGKWADPFAGEKPILTITAQNWQQYADKLSESSKELFKRYPDYKMLVYPTHRSVSFPAWFGENCKINAVKAKLADGGQDIEDAFGCVPFPIPKTGEEALYNYIMRFVGTKHKNFVNTWLMDSSGNPVLTGSFKSSLYFPYYDPALGRDGFKKTDGVWYQVQNDYAAPARLKGDTTLFWNYMSSSRDWPGWEYAPGQRRTRVAPDLAYDTPNPGYSGVITMDDIQLMYGKLDRWKAKLLGTREMYIPYNGYKWEYAVPDKEMLTPHFPNANQIRWELHRVRVIELTLKPGARHLYSKKILYTDEDLGGGMMDAYDQAGKLYRGGFEDTVPAYDTKIPYSLGNWFFDFNSGVYLLGSHPSDTAGIFFNVDFPSSYFTPERMQSTGIR</sequence>
<dbReference type="AlphaFoldDB" id="A0A2N7X5J4"/>
<comment type="caution">
    <text evidence="2">The sequence shown here is derived from an EMBL/GenBank/DDBJ whole genome shotgun (WGS) entry which is preliminary data.</text>
</comment>
<dbReference type="PROSITE" id="PS51257">
    <property type="entry name" value="PROKAR_LIPOPROTEIN"/>
    <property type="match status" value="1"/>
</dbReference>
<dbReference type="InterPro" id="IPR010752">
    <property type="entry name" value="DUF1329"/>
</dbReference>
<dbReference type="Gene3D" id="2.50.20.10">
    <property type="entry name" value="Lipoprotein localisation LolA/LolB/LppX"/>
    <property type="match status" value="1"/>
</dbReference>
<keyword evidence="1" id="KW-0732">Signal</keyword>
<evidence type="ECO:0000256" key="1">
    <source>
        <dbReference type="SAM" id="SignalP"/>
    </source>
</evidence>
<accession>A0A2N7X5J4</accession>
<dbReference type="RefSeq" id="WP_102606974.1">
    <property type="nucleotide sequence ID" value="NZ_PNYC01000006.1"/>
</dbReference>
<keyword evidence="3" id="KW-1185">Reference proteome</keyword>
<evidence type="ECO:0000313" key="2">
    <source>
        <dbReference type="EMBL" id="PMS36735.1"/>
    </source>
</evidence>
<dbReference type="EMBL" id="PNYC01000006">
    <property type="protein sequence ID" value="PMS36735.1"/>
    <property type="molecule type" value="Genomic_DNA"/>
</dbReference>
<proteinExistence type="predicted"/>
<gene>
    <name evidence="2" type="ORF">C0Z20_11630</name>
</gene>
<feature type="chain" id="PRO_5014743850" evidence="1">
    <location>
        <begin position="23"/>
        <end position="453"/>
    </location>
</feature>